<dbReference type="Gene3D" id="3.10.290.10">
    <property type="entry name" value="RNA-binding S4 domain"/>
    <property type="match status" value="1"/>
</dbReference>
<sequence>MHDKAPDGAGGADIPAGAQRLDKWLWYARFCKTRTLAQALCGAGHVRRDGQALLKPSTLVRPGDELALLLGPVQRHVVVRAPGTRRGPAPEAQTLYDEPTPPVRLVDPVAPPGGVREAGSGRPTKKDRRALDRLRGGDE</sequence>
<dbReference type="SUPFAM" id="SSF55174">
    <property type="entry name" value="Alpha-L RNA-binding motif"/>
    <property type="match status" value="1"/>
</dbReference>
<feature type="domain" description="RNA-binding S4" evidence="3">
    <location>
        <begin position="19"/>
        <end position="84"/>
    </location>
</feature>
<dbReference type="RefSeq" id="WP_147162472.1">
    <property type="nucleotide sequence ID" value="NZ_BJZO01000009.1"/>
</dbReference>
<evidence type="ECO:0000256" key="2">
    <source>
        <dbReference type="SAM" id="MobiDB-lite"/>
    </source>
</evidence>
<dbReference type="PROSITE" id="PS50889">
    <property type="entry name" value="S4"/>
    <property type="match status" value="1"/>
</dbReference>
<dbReference type="OrthoDB" id="9797176at2"/>
<dbReference type="Proteomes" id="UP000321567">
    <property type="component" value="Unassembled WGS sequence"/>
</dbReference>
<dbReference type="Pfam" id="PF01479">
    <property type="entry name" value="S4"/>
    <property type="match status" value="1"/>
</dbReference>
<dbReference type="CDD" id="cd00165">
    <property type="entry name" value="S4"/>
    <property type="match status" value="1"/>
</dbReference>
<dbReference type="EMBL" id="BJZO01000009">
    <property type="protein sequence ID" value="GEO80411.1"/>
    <property type="molecule type" value="Genomic_DNA"/>
</dbReference>
<keyword evidence="1" id="KW-0694">RNA-binding</keyword>
<organism evidence="4 5">
    <name type="scientific">Pararhodospirillum oryzae</name>
    <dbReference type="NCBI Taxonomy" id="478448"/>
    <lineage>
        <taxon>Bacteria</taxon>
        <taxon>Pseudomonadati</taxon>
        <taxon>Pseudomonadota</taxon>
        <taxon>Alphaproteobacteria</taxon>
        <taxon>Rhodospirillales</taxon>
        <taxon>Rhodospirillaceae</taxon>
        <taxon>Pararhodospirillum</taxon>
    </lineage>
</organism>
<accession>A0A512H4P7</accession>
<dbReference type="AlphaFoldDB" id="A0A512H4P7"/>
<dbReference type="SMART" id="SM00363">
    <property type="entry name" value="S4"/>
    <property type="match status" value="1"/>
</dbReference>
<dbReference type="GO" id="GO:0003723">
    <property type="term" value="F:RNA binding"/>
    <property type="evidence" value="ECO:0007669"/>
    <property type="project" value="UniProtKB-KW"/>
</dbReference>
<dbReference type="InterPro" id="IPR002942">
    <property type="entry name" value="S4_RNA-bd"/>
</dbReference>
<evidence type="ECO:0000313" key="4">
    <source>
        <dbReference type="EMBL" id="GEO80411.1"/>
    </source>
</evidence>
<evidence type="ECO:0000313" key="5">
    <source>
        <dbReference type="Proteomes" id="UP000321567"/>
    </source>
</evidence>
<dbReference type="InterPro" id="IPR036986">
    <property type="entry name" value="S4_RNA-bd_sf"/>
</dbReference>
<feature type="compositionally biased region" description="Basic and acidic residues" evidence="2">
    <location>
        <begin position="129"/>
        <end position="139"/>
    </location>
</feature>
<gene>
    <name evidence="4" type="ORF">ROR02_05420</name>
</gene>
<evidence type="ECO:0000256" key="1">
    <source>
        <dbReference type="PROSITE-ProRule" id="PRU00182"/>
    </source>
</evidence>
<evidence type="ECO:0000259" key="3">
    <source>
        <dbReference type="SMART" id="SM00363"/>
    </source>
</evidence>
<protein>
    <submittedName>
        <fullName evidence="4">RNA-binding protein S4</fullName>
    </submittedName>
</protein>
<proteinExistence type="predicted"/>
<reference evidence="4 5" key="1">
    <citation type="submission" date="2019-07" db="EMBL/GenBank/DDBJ databases">
        <title>Whole genome shotgun sequence of Rhodospirillum oryzae NBRC 107573.</title>
        <authorList>
            <person name="Hosoyama A."/>
            <person name="Uohara A."/>
            <person name="Ohji S."/>
            <person name="Ichikawa N."/>
        </authorList>
    </citation>
    <scope>NUCLEOTIDE SEQUENCE [LARGE SCALE GENOMIC DNA]</scope>
    <source>
        <strain evidence="4 5">NBRC 107573</strain>
    </source>
</reference>
<comment type="caution">
    <text evidence="4">The sequence shown here is derived from an EMBL/GenBank/DDBJ whole genome shotgun (WGS) entry which is preliminary data.</text>
</comment>
<keyword evidence="5" id="KW-1185">Reference proteome</keyword>
<name>A0A512H4P7_9PROT</name>
<feature type="region of interest" description="Disordered" evidence="2">
    <location>
        <begin position="82"/>
        <end position="139"/>
    </location>
</feature>